<feature type="transmembrane region" description="Helical" evidence="8">
    <location>
        <begin position="275"/>
        <end position="292"/>
    </location>
</feature>
<feature type="region of interest" description="Disordered" evidence="7">
    <location>
        <begin position="1"/>
        <end position="25"/>
    </location>
</feature>
<sequence>MSPPPTLRHRRPSVSQTVSSTLSSAESKITSTLHIPWDDLPPWRRDNPSILTSYRPTSNSYSLSFLSLFHLHNEFVNIWTHLIGSLFYTLLSIYLYLLIHPRYESATQADVLVFACFFAGAAVCLGMSATYHTLCNHSESVAKWGNKLDYSGIVVLIVGSYVPALWYGLGCHGEGRLMAFYLGCLAVSWFEHFRTPAWRPYRALMFVGLGTSGVVPIVHMLITDYSYGQLNELMGLNWVILQGAIYILGAFIYAARWPERQHPGKFDIWGSSHQIFHVCVVLAAASHLYGMVKAFDFHHSVLGGQCQVR</sequence>
<evidence type="ECO:0000256" key="7">
    <source>
        <dbReference type="SAM" id="MobiDB-lite"/>
    </source>
</evidence>
<name>A0AA40C0M2_9PEZI</name>
<feature type="binding site" evidence="6">
    <location>
        <position position="277"/>
    </location>
    <ligand>
        <name>Zn(2+)</name>
        <dbReference type="ChEBI" id="CHEBI:29105"/>
    </ligand>
</feature>
<dbReference type="PANTHER" id="PTHR20855">
    <property type="entry name" value="ADIPOR/PROGESTIN RECEPTOR-RELATED"/>
    <property type="match status" value="1"/>
</dbReference>
<gene>
    <name evidence="9" type="ORF">B0T14DRAFT_240864</name>
</gene>
<dbReference type="GO" id="GO:0046872">
    <property type="term" value="F:metal ion binding"/>
    <property type="evidence" value="ECO:0007669"/>
    <property type="project" value="UniProtKB-KW"/>
</dbReference>
<feature type="transmembrane region" description="Helical" evidence="8">
    <location>
        <begin position="234"/>
        <end position="254"/>
    </location>
</feature>
<dbReference type="PANTHER" id="PTHR20855:SF52">
    <property type="entry name" value="ADIPONECTIN RECEPTOR PROTEIN"/>
    <property type="match status" value="1"/>
</dbReference>
<dbReference type="GO" id="GO:0038023">
    <property type="term" value="F:signaling receptor activity"/>
    <property type="evidence" value="ECO:0007669"/>
    <property type="project" value="TreeGrafter"/>
</dbReference>
<comment type="similarity">
    <text evidence="2">Belongs to the ADIPOR family.</text>
</comment>
<evidence type="ECO:0000313" key="9">
    <source>
        <dbReference type="EMBL" id="KAK0620961.1"/>
    </source>
</evidence>
<feature type="transmembrane region" description="Helical" evidence="8">
    <location>
        <begin position="78"/>
        <end position="99"/>
    </location>
</feature>
<feature type="transmembrane region" description="Helical" evidence="8">
    <location>
        <begin position="150"/>
        <end position="169"/>
    </location>
</feature>
<comment type="subcellular location">
    <subcellularLocation>
        <location evidence="1">Membrane</location>
        <topology evidence="1">Multi-pass membrane protein</topology>
    </subcellularLocation>
</comment>
<evidence type="ECO:0000256" key="1">
    <source>
        <dbReference type="ARBA" id="ARBA00004141"/>
    </source>
</evidence>
<proteinExistence type="inferred from homology"/>
<feature type="compositionally biased region" description="Low complexity" evidence="7">
    <location>
        <begin position="13"/>
        <end position="25"/>
    </location>
</feature>
<keyword evidence="6" id="KW-0479">Metal-binding</keyword>
<dbReference type="InterPro" id="IPR004254">
    <property type="entry name" value="AdipoR/HlyIII-related"/>
</dbReference>
<keyword evidence="5 8" id="KW-0472">Membrane</keyword>
<protein>
    <submittedName>
        <fullName evidence="9">MPR-like GPCR protein</fullName>
    </submittedName>
</protein>
<feature type="transmembrane region" description="Helical" evidence="8">
    <location>
        <begin position="203"/>
        <end position="222"/>
    </location>
</feature>
<feature type="transmembrane region" description="Helical" evidence="8">
    <location>
        <begin position="111"/>
        <end position="130"/>
    </location>
</feature>
<organism evidence="9 10">
    <name type="scientific">Immersiella caudata</name>
    <dbReference type="NCBI Taxonomy" id="314043"/>
    <lineage>
        <taxon>Eukaryota</taxon>
        <taxon>Fungi</taxon>
        <taxon>Dikarya</taxon>
        <taxon>Ascomycota</taxon>
        <taxon>Pezizomycotina</taxon>
        <taxon>Sordariomycetes</taxon>
        <taxon>Sordariomycetidae</taxon>
        <taxon>Sordariales</taxon>
        <taxon>Lasiosphaeriaceae</taxon>
        <taxon>Immersiella</taxon>
    </lineage>
</organism>
<evidence type="ECO:0000256" key="2">
    <source>
        <dbReference type="ARBA" id="ARBA00007018"/>
    </source>
</evidence>
<comment type="caution">
    <text evidence="9">The sequence shown here is derived from an EMBL/GenBank/DDBJ whole genome shotgun (WGS) entry which is preliminary data.</text>
</comment>
<dbReference type="Pfam" id="PF03006">
    <property type="entry name" value="HlyIII"/>
    <property type="match status" value="1"/>
</dbReference>
<evidence type="ECO:0000256" key="8">
    <source>
        <dbReference type="SAM" id="Phobius"/>
    </source>
</evidence>
<evidence type="ECO:0000256" key="6">
    <source>
        <dbReference type="PIRSR" id="PIRSR604254-1"/>
    </source>
</evidence>
<dbReference type="AlphaFoldDB" id="A0AA40C0M2"/>
<accession>A0AA40C0M2</accession>
<dbReference type="GO" id="GO:0006882">
    <property type="term" value="P:intracellular zinc ion homeostasis"/>
    <property type="evidence" value="ECO:0007669"/>
    <property type="project" value="TreeGrafter"/>
</dbReference>
<keyword evidence="6" id="KW-0862">Zinc</keyword>
<feature type="binding site" evidence="6">
    <location>
        <position position="132"/>
    </location>
    <ligand>
        <name>Zn(2+)</name>
        <dbReference type="ChEBI" id="CHEBI:29105"/>
    </ligand>
</feature>
<feature type="binding site" evidence="6">
    <location>
        <position position="273"/>
    </location>
    <ligand>
        <name>Zn(2+)</name>
        <dbReference type="ChEBI" id="CHEBI:29105"/>
    </ligand>
</feature>
<evidence type="ECO:0000256" key="4">
    <source>
        <dbReference type="ARBA" id="ARBA00022989"/>
    </source>
</evidence>
<keyword evidence="10" id="KW-1185">Reference proteome</keyword>
<evidence type="ECO:0000313" key="10">
    <source>
        <dbReference type="Proteomes" id="UP001175000"/>
    </source>
</evidence>
<dbReference type="GO" id="GO:0016020">
    <property type="term" value="C:membrane"/>
    <property type="evidence" value="ECO:0007669"/>
    <property type="project" value="UniProtKB-SubCell"/>
</dbReference>
<keyword evidence="4 8" id="KW-1133">Transmembrane helix</keyword>
<evidence type="ECO:0000256" key="5">
    <source>
        <dbReference type="ARBA" id="ARBA00023136"/>
    </source>
</evidence>
<reference evidence="9" key="1">
    <citation type="submission" date="2023-06" db="EMBL/GenBank/DDBJ databases">
        <title>Genome-scale phylogeny and comparative genomics of the fungal order Sordariales.</title>
        <authorList>
            <consortium name="Lawrence Berkeley National Laboratory"/>
            <person name="Hensen N."/>
            <person name="Bonometti L."/>
            <person name="Westerberg I."/>
            <person name="Brannstrom I.O."/>
            <person name="Guillou S."/>
            <person name="Cros-Aarteil S."/>
            <person name="Calhoun S."/>
            <person name="Haridas S."/>
            <person name="Kuo A."/>
            <person name="Mondo S."/>
            <person name="Pangilinan J."/>
            <person name="Riley R."/>
            <person name="Labutti K."/>
            <person name="Andreopoulos B."/>
            <person name="Lipzen A."/>
            <person name="Chen C."/>
            <person name="Yanf M."/>
            <person name="Daum C."/>
            <person name="Ng V."/>
            <person name="Clum A."/>
            <person name="Steindorff A."/>
            <person name="Ohm R."/>
            <person name="Martin F."/>
            <person name="Silar P."/>
            <person name="Natvig D."/>
            <person name="Lalanne C."/>
            <person name="Gautier V."/>
            <person name="Ament-Velasquez S.L."/>
            <person name="Kruys A."/>
            <person name="Hutchinson M.I."/>
            <person name="Powell A.J."/>
            <person name="Barry K."/>
            <person name="Miller A.N."/>
            <person name="Grigoriev I.V."/>
            <person name="Debuchy R."/>
            <person name="Gladieux P."/>
            <person name="Thoren M.H."/>
            <person name="Johannesson H."/>
        </authorList>
    </citation>
    <scope>NUCLEOTIDE SEQUENCE</scope>
    <source>
        <strain evidence="9">CBS 606.72</strain>
    </source>
</reference>
<evidence type="ECO:0000256" key="3">
    <source>
        <dbReference type="ARBA" id="ARBA00022692"/>
    </source>
</evidence>
<dbReference type="Proteomes" id="UP001175000">
    <property type="component" value="Unassembled WGS sequence"/>
</dbReference>
<dbReference type="EMBL" id="JAULSU010000004">
    <property type="protein sequence ID" value="KAK0620961.1"/>
    <property type="molecule type" value="Genomic_DNA"/>
</dbReference>
<keyword evidence="3 8" id="KW-0812">Transmembrane</keyword>